<dbReference type="SUPFAM" id="SSF49899">
    <property type="entry name" value="Concanavalin A-like lectins/glucanases"/>
    <property type="match status" value="1"/>
</dbReference>
<evidence type="ECO:0000256" key="1">
    <source>
        <dbReference type="SAM" id="SignalP"/>
    </source>
</evidence>
<reference evidence="2 3" key="1">
    <citation type="submission" date="2016-03" db="EMBL/GenBank/DDBJ databases">
        <title>Niastella vici sp. nov., isolated from farmland soil.</title>
        <authorList>
            <person name="Chen L."/>
            <person name="Wang D."/>
            <person name="Yang S."/>
            <person name="Wang G."/>
        </authorList>
    </citation>
    <scope>NUCLEOTIDE SEQUENCE [LARGE SCALE GENOMIC DNA]</scope>
    <source>
        <strain evidence="2 3">DJ57</strain>
    </source>
</reference>
<dbReference type="STRING" id="1703345.A3860_09795"/>
<dbReference type="RefSeq" id="WP_081155829.1">
    <property type="nucleotide sequence ID" value="NZ_LVYD01000124.1"/>
</dbReference>
<evidence type="ECO:0000313" key="3">
    <source>
        <dbReference type="Proteomes" id="UP000192796"/>
    </source>
</evidence>
<comment type="caution">
    <text evidence="2">The sequence shown here is derived from an EMBL/GenBank/DDBJ whole genome shotgun (WGS) entry which is preliminary data.</text>
</comment>
<protein>
    <recommendedName>
        <fullName evidence="4">3-keto-disaccharide hydrolase domain-containing protein</fullName>
    </recommendedName>
</protein>
<feature type="chain" id="PRO_5010706892" description="3-keto-disaccharide hydrolase domain-containing protein" evidence="1">
    <location>
        <begin position="25"/>
        <end position="273"/>
    </location>
</feature>
<dbReference type="Proteomes" id="UP000192796">
    <property type="component" value="Unassembled WGS sequence"/>
</dbReference>
<accession>A0A1V9FF66</accession>
<dbReference type="AlphaFoldDB" id="A0A1V9FF66"/>
<dbReference type="EMBL" id="LVYD01000124">
    <property type="protein sequence ID" value="OQP56866.1"/>
    <property type="molecule type" value="Genomic_DNA"/>
</dbReference>
<keyword evidence="1" id="KW-0732">Signal</keyword>
<proteinExistence type="predicted"/>
<organism evidence="2 3">
    <name type="scientific">Niastella vici</name>
    <dbReference type="NCBI Taxonomy" id="1703345"/>
    <lineage>
        <taxon>Bacteria</taxon>
        <taxon>Pseudomonadati</taxon>
        <taxon>Bacteroidota</taxon>
        <taxon>Chitinophagia</taxon>
        <taxon>Chitinophagales</taxon>
        <taxon>Chitinophagaceae</taxon>
        <taxon>Niastella</taxon>
    </lineage>
</organism>
<dbReference type="Gene3D" id="2.60.120.560">
    <property type="entry name" value="Exo-inulinase, domain 1"/>
    <property type="match status" value="1"/>
</dbReference>
<dbReference type="GO" id="GO:0004553">
    <property type="term" value="F:hydrolase activity, hydrolyzing O-glycosyl compounds"/>
    <property type="evidence" value="ECO:0007669"/>
    <property type="project" value="UniProtKB-ARBA"/>
</dbReference>
<dbReference type="GO" id="GO:0005975">
    <property type="term" value="P:carbohydrate metabolic process"/>
    <property type="evidence" value="ECO:0007669"/>
    <property type="project" value="UniProtKB-ARBA"/>
</dbReference>
<dbReference type="OrthoDB" id="9800869at2"/>
<dbReference type="InterPro" id="IPR013320">
    <property type="entry name" value="ConA-like_dom_sf"/>
</dbReference>
<evidence type="ECO:0008006" key="4">
    <source>
        <dbReference type="Google" id="ProtNLM"/>
    </source>
</evidence>
<sequence>MRKMQFIAALPVLFLATIPFYGHAQSTVDQVGNTADKVGSTIDKVGGLFKKKNRNKPADTDATKPTASPTSVGINTVYDFVPGNTLLFIDHFDSTKKGNFPVKWLTNASGEVVTLQQYPGNWFNITGTGVYIPKLKTGLPKDFTVEFDVIIDGGNSSTLFVDFEDALDRNFDKYPSNPYLQFRMYSGGSAYVECKGKDLDTHVNSDAYNTGGKINHIAFKKEGERLRVYINQEKTYDINHAFEGNRTYSTFKLGADFYSPTHMLISNVVIAGL</sequence>
<keyword evidence="3" id="KW-1185">Reference proteome</keyword>
<name>A0A1V9FF66_9BACT</name>
<evidence type="ECO:0000313" key="2">
    <source>
        <dbReference type="EMBL" id="OQP56866.1"/>
    </source>
</evidence>
<gene>
    <name evidence="2" type="ORF">A3860_09795</name>
</gene>
<feature type="signal peptide" evidence="1">
    <location>
        <begin position="1"/>
        <end position="24"/>
    </location>
</feature>